<keyword evidence="3" id="KW-1185">Reference proteome</keyword>
<evidence type="ECO:0000313" key="2">
    <source>
        <dbReference type="EMBL" id="OIW15537.1"/>
    </source>
</evidence>
<accession>A0A1J7IKM4</accession>
<dbReference type="STRING" id="3871.A0A1J7IKM4"/>
<sequence length="494" mass="55526">MATDLREQSARKILRAVRSQGHPYVELRSNGKKFIYFCNLCLAPCYSDGVLYDHLKGSLHKQRLDSAKVTLLGANPWPFNDGIVFFNTSTENDEEVGSRSDNQIRFLNFSDNDVNDLAIVNFFEPIESDTQLSSTNEKLENYDCTLIIPGVLIEDEPVDLKVREVGLGKIAARFFKVGDAFDGIRRVWCEWLGNENNGQQDCAGVQDHDFGVVIFSYNYALGRIGLLADVKSLLPSASMSEPENAGDSDPKRKTPLSDPEDSSDYLRNQSDSYVESSSASNKATSGLTLTRIISMKSERKELRRKQRLASEKMCNICQQKMLAGKDVAAFLNLKTRKIACNSRNGSRAFHVFHVSCVIHWILLCEFHIITDRLVLPKVRQRPKKKIVGNGNQTRKGNDMEAAEAHIKSVFCPECSGSGIMVDGGRRELKDLTISKIFKLKIKSCDGRKEWIRSPEVLQNCSVGYHFPPLSEDIVEEKVEPIKLLHFYRADQSGA</sequence>
<dbReference type="PANTHER" id="PTHR35497">
    <property type="entry name" value="ACYL-UDP-N-ACETYLGLUCOSAMINE O-ACYLTRANSFERASE"/>
    <property type="match status" value="1"/>
</dbReference>
<dbReference type="Gramene" id="OIW15537">
    <property type="protein sequence ID" value="OIW15537"/>
    <property type="gene ID" value="TanjilG_16143"/>
</dbReference>
<protein>
    <recommendedName>
        <fullName evidence="4">C2H2-type domain-containing protein</fullName>
    </recommendedName>
</protein>
<name>A0A1J7IKM4_LUPAN</name>
<dbReference type="KEGG" id="lang:109343254"/>
<proteinExistence type="predicted"/>
<reference evidence="2 3" key="1">
    <citation type="journal article" date="2017" name="Plant Biotechnol. J.">
        <title>A comprehensive draft genome sequence for lupin (Lupinus angustifolius), an emerging health food: insights into plant-microbe interactions and legume evolution.</title>
        <authorList>
            <person name="Hane J.K."/>
            <person name="Ming Y."/>
            <person name="Kamphuis L.G."/>
            <person name="Nelson M.N."/>
            <person name="Garg G."/>
            <person name="Atkins C.A."/>
            <person name="Bayer P.E."/>
            <person name="Bravo A."/>
            <person name="Bringans S."/>
            <person name="Cannon S."/>
            <person name="Edwards D."/>
            <person name="Foley R."/>
            <person name="Gao L.L."/>
            <person name="Harrison M.J."/>
            <person name="Huang W."/>
            <person name="Hurgobin B."/>
            <person name="Li S."/>
            <person name="Liu C.W."/>
            <person name="McGrath A."/>
            <person name="Morahan G."/>
            <person name="Murray J."/>
            <person name="Weller J."/>
            <person name="Jian J."/>
            <person name="Singh K.B."/>
        </authorList>
    </citation>
    <scope>NUCLEOTIDE SEQUENCE [LARGE SCALE GENOMIC DNA]</scope>
    <source>
        <strain evidence="3">cv. Tanjil</strain>
        <tissue evidence="2">Whole plant</tissue>
    </source>
</reference>
<evidence type="ECO:0000256" key="1">
    <source>
        <dbReference type="SAM" id="MobiDB-lite"/>
    </source>
</evidence>
<dbReference type="PANTHER" id="PTHR35497:SF1">
    <property type="entry name" value="ACYL-UDP-N-ACETYLGLUCOSAMINE O-ACYLTRANSFERASE"/>
    <property type="match status" value="1"/>
</dbReference>
<feature type="region of interest" description="Disordered" evidence="1">
    <location>
        <begin position="238"/>
        <end position="267"/>
    </location>
</feature>
<dbReference type="OMA" id="LCNQYDS"/>
<evidence type="ECO:0000313" key="3">
    <source>
        <dbReference type="Proteomes" id="UP000188354"/>
    </source>
</evidence>
<dbReference type="EMBL" id="CM007363">
    <property type="protein sequence ID" value="OIW15537.1"/>
    <property type="molecule type" value="Genomic_DNA"/>
</dbReference>
<dbReference type="AlphaFoldDB" id="A0A1J7IKM4"/>
<dbReference type="OrthoDB" id="1876367at2759"/>
<organism evidence="2 3">
    <name type="scientific">Lupinus angustifolius</name>
    <name type="common">Narrow-leaved blue lupine</name>
    <dbReference type="NCBI Taxonomy" id="3871"/>
    <lineage>
        <taxon>Eukaryota</taxon>
        <taxon>Viridiplantae</taxon>
        <taxon>Streptophyta</taxon>
        <taxon>Embryophyta</taxon>
        <taxon>Tracheophyta</taxon>
        <taxon>Spermatophyta</taxon>
        <taxon>Magnoliopsida</taxon>
        <taxon>eudicotyledons</taxon>
        <taxon>Gunneridae</taxon>
        <taxon>Pentapetalae</taxon>
        <taxon>rosids</taxon>
        <taxon>fabids</taxon>
        <taxon>Fabales</taxon>
        <taxon>Fabaceae</taxon>
        <taxon>Papilionoideae</taxon>
        <taxon>50 kb inversion clade</taxon>
        <taxon>genistoids sensu lato</taxon>
        <taxon>core genistoids</taxon>
        <taxon>Genisteae</taxon>
        <taxon>Lupinus</taxon>
    </lineage>
</organism>
<gene>
    <name evidence="2" type="ORF">TanjilG_16143</name>
</gene>
<dbReference type="Proteomes" id="UP000188354">
    <property type="component" value="Chromosome LG03"/>
</dbReference>
<evidence type="ECO:0008006" key="4">
    <source>
        <dbReference type="Google" id="ProtNLM"/>
    </source>
</evidence>